<protein>
    <submittedName>
        <fullName evidence="2">Uncharacterized protein</fullName>
    </submittedName>
</protein>
<reference evidence="2" key="1">
    <citation type="submission" date="2022-08" db="EMBL/GenBank/DDBJ databases">
        <title>A Global Phylogenomic Analysis of the Shiitake Genus Lentinula.</title>
        <authorList>
            <consortium name="DOE Joint Genome Institute"/>
            <person name="Sierra-Patev S."/>
            <person name="Min B."/>
            <person name="Naranjo-Ortiz M."/>
            <person name="Looney B."/>
            <person name="Konkel Z."/>
            <person name="Slot J.C."/>
            <person name="Sakamoto Y."/>
            <person name="Steenwyk J.L."/>
            <person name="Rokas A."/>
            <person name="Carro J."/>
            <person name="Camarero S."/>
            <person name="Ferreira P."/>
            <person name="Molpeceres G."/>
            <person name="Ruiz-Duenas F.J."/>
            <person name="Serrano A."/>
            <person name="Henrissat B."/>
            <person name="Drula E."/>
            <person name="Hughes K.W."/>
            <person name="Mata J.L."/>
            <person name="Ishikawa N.K."/>
            <person name="Vargas-Isla R."/>
            <person name="Ushijima S."/>
            <person name="Smith C.A."/>
            <person name="Ahrendt S."/>
            <person name="Andreopoulos W."/>
            <person name="He G."/>
            <person name="Labutti K."/>
            <person name="Lipzen A."/>
            <person name="Ng V."/>
            <person name="Riley R."/>
            <person name="Sandor L."/>
            <person name="Barry K."/>
            <person name="Martinez A.T."/>
            <person name="Xiao Y."/>
            <person name="Gibbons J.G."/>
            <person name="Terashima K."/>
            <person name="Grigoriev I.V."/>
            <person name="Hibbett D.S."/>
        </authorList>
    </citation>
    <scope>NUCLEOTIDE SEQUENCE</scope>
    <source>
        <strain evidence="2">RHP3577 ss4</strain>
    </source>
</reference>
<comment type="caution">
    <text evidence="2">The sequence shown here is derived from an EMBL/GenBank/DDBJ whole genome shotgun (WGS) entry which is preliminary data.</text>
</comment>
<organism evidence="2 3">
    <name type="scientific">Lentinula lateritia</name>
    <dbReference type="NCBI Taxonomy" id="40482"/>
    <lineage>
        <taxon>Eukaryota</taxon>
        <taxon>Fungi</taxon>
        <taxon>Dikarya</taxon>
        <taxon>Basidiomycota</taxon>
        <taxon>Agaricomycotina</taxon>
        <taxon>Agaricomycetes</taxon>
        <taxon>Agaricomycetidae</taxon>
        <taxon>Agaricales</taxon>
        <taxon>Marasmiineae</taxon>
        <taxon>Omphalotaceae</taxon>
        <taxon>Lentinula</taxon>
    </lineage>
</organism>
<accession>A0ABQ8VLQ1</accession>
<proteinExistence type="predicted"/>
<sequence length="209" mass="24367">MFFGREKLARQLKLKSIETQQTRVFEQTRNAVPFSFCQYRIDTHANTPEVTTNELAAQRLKDQWEIHIEELRTQYQTQLRQAETLREQRRQEAAEAEKILKAERQEKEKELSKEAEKKRFPIYSFQKGLGVDSVPLQLHPYMKKMMTVRKYVPFLPDAAVEAKERSKESLDTNHLQFTVENGDSLSGSTVSLAGSHSVRADMTHFYLSL</sequence>
<dbReference type="EMBL" id="JANVFT010000022">
    <property type="protein sequence ID" value="KAJ4497328.1"/>
    <property type="molecule type" value="Genomic_DNA"/>
</dbReference>
<name>A0ABQ8VLQ1_9AGAR</name>
<keyword evidence="3" id="KW-1185">Reference proteome</keyword>
<evidence type="ECO:0000256" key="1">
    <source>
        <dbReference type="SAM" id="Coils"/>
    </source>
</evidence>
<evidence type="ECO:0000313" key="3">
    <source>
        <dbReference type="Proteomes" id="UP001150217"/>
    </source>
</evidence>
<dbReference type="Proteomes" id="UP001150217">
    <property type="component" value="Unassembled WGS sequence"/>
</dbReference>
<gene>
    <name evidence="2" type="ORF">C8R41DRAFT_865638</name>
</gene>
<feature type="coiled-coil region" evidence="1">
    <location>
        <begin position="61"/>
        <end position="117"/>
    </location>
</feature>
<evidence type="ECO:0000313" key="2">
    <source>
        <dbReference type="EMBL" id="KAJ4497328.1"/>
    </source>
</evidence>
<keyword evidence="1" id="KW-0175">Coiled coil</keyword>